<evidence type="ECO:0000256" key="1">
    <source>
        <dbReference type="SAM" id="MobiDB-lite"/>
    </source>
</evidence>
<dbReference type="STRING" id="1073090.A0A1L9SWE4"/>
<feature type="compositionally biased region" description="Basic residues" evidence="1">
    <location>
        <begin position="201"/>
        <end position="213"/>
    </location>
</feature>
<reference evidence="3" key="1">
    <citation type="journal article" date="2017" name="Genome Biol.">
        <title>Comparative genomics reveals high biological diversity and specific adaptations in the industrially and medically important fungal genus Aspergillus.</title>
        <authorList>
            <person name="de Vries R.P."/>
            <person name="Riley R."/>
            <person name="Wiebenga A."/>
            <person name="Aguilar-Osorio G."/>
            <person name="Amillis S."/>
            <person name="Uchima C.A."/>
            <person name="Anderluh G."/>
            <person name="Asadollahi M."/>
            <person name="Askin M."/>
            <person name="Barry K."/>
            <person name="Battaglia E."/>
            <person name="Bayram O."/>
            <person name="Benocci T."/>
            <person name="Braus-Stromeyer S.A."/>
            <person name="Caldana C."/>
            <person name="Canovas D."/>
            <person name="Cerqueira G.C."/>
            <person name="Chen F."/>
            <person name="Chen W."/>
            <person name="Choi C."/>
            <person name="Clum A."/>
            <person name="Dos Santos R.A."/>
            <person name="Damasio A.R."/>
            <person name="Diallinas G."/>
            <person name="Emri T."/>
            <person name="Fekete E."/>
            <person name="Flipphi M."/>
            <person name="Freyberg S."/>
            <person name="Gallo A."/>
            <person name="Gournas C."/>
            <person name="Habgood R."/>
            <person name="Hainaut M."/>
            <person name="Harispe M.L."/>
            <person name="Henrissat B."/>
            <person name="Hilden K.S."/>
            <person name="Hope R."/>
            <person name="Hossain A."/>
            <person name="Karabika E."/>
            <person name="Karaffa L."/>
            <person name="Karanyi Z."/>
            <person name="Krasevec N."/>
            <person name="Kuo A."/>
            <person name="Kusch H."/>
            <person name="LaButti K."/>
            <person name="Lagendijk E.L."/>
            <person name="Lapidus A."/>
            <person name="Levasseur A."/>
            <person name="Lindquist E."/>
            <person name="Lipzen A."/>
            <person name="Logrieco A.F."/>
            <person name="MacCabe A."/>
            <person name="Maekelae M.R."/>
            <person name="Malavazi I."/>
            <person name="Melin P."/>
            <person name="Meyer V."/>
            <person name="Mielnichuk N."/>
            <person name="Miskei M."/>
            <person name="Molnar A.P."/>
            <person name="Mule G."/>
            <person name="Ngan C.Y."/>
            <person name="Orejas M."/>
            <person name="Orosz E."/>
            <person name="Ouedraogo J.P."/>
            <person name="Overkamp K.M."/>
            <person name="Park H.-S."/>
            <person name="Perrone G."/>
            <person name="Piumi F."/>
            <person name="Punt P.J."/>
            <person name="Ram A.F."/>
            <person name="Ramon A."/>
            <person name="Rauscher S."/>
            <person name="Record E."/>
            <person name="Riano-Pachon D.M."/>
            <person name="Robert V."/>
            <person name="Roehrig J."/>
            <person name="Ruller R."/>
            <person name="Salamov A."/>
            <person name="Salih N.S."/>
            <person name="Samson R.A."/>
            <person name="Sandor E."/>
            <person name="Sanguinetti M."/>
            <person name="Schuetze T."/>
            <person name="Sepcic K."/>
            <person name="Shelest E."/>
            <person name="Sherlock G."/>
            <person name="Sophianopoulou V."/>
            <person name="Squina F.M."/>
            <person name="Sun H."/>
            <person name="Susca A."/>
            <person name="Todd R.B."/>
            <person name="Tsang A."/>
            <person name="Unkles S.E."/>
            <person name="van de Wiele N."/>
            <person name="van Rossen-Uffink D."/>
            <person name="Oliveira J.V."/>
            <person name="Vesth T.C."/>
            <person name="Visser J."/>
            <person name="Yu J.-H."/>
            <person name="Zhou M."/>
            <person name="Andersen M.R."/>
            <person name="Archer D.B."/>
            <person name="Baker S.E."/>
            <person name="Benoit I."/>
            <person name="Brakhage A.A."/>
            <person name="Braus G.H."/>
            <person name="Fischer R."/>
            <person name="Frisvad J.C."/>
            <person name="Goldman G.H."/>
            <person name="Houbraken J."/>
            <person name="Oakley B."/>
            <person name="Pocsi I."/>
            <person name="Scazzocchio C."/>
            <person name="Seiboth B."/>
            <person name="vanKuyk P.A."/>
            <person name="Wortman J."/>
            <person name="Dyer P.S."/>
            <person name="Grigoriev I.V."/>
        </authorList>
    </citation>
    <scope>NUCLEOTIDE SEQUENCE [LARGE SCALE GENOMIC DNA]</scope>
    <source>
        <strain evidence="3">CBS 506.65</strain>
    </source>
</reference>
<accession>A0A1L9SWE4</accession>
<feature type="region of interest" description="Disordered" evidence="1">
    <location>
        <begin position="1024"/>
        <end position="1080"/>
    </location>
</feature>
<dbReference type="OrthoDB" id="296767at2759"/>
<feature type="region of interest" description="Disordered" evidence="1">
    <location>
        <begin position="942"/>
        <end position="983"/>
    </location>
</feature>
<dbReference type="EMBL" id="KV878336">
    <property type="protein sequence ID" value="OJJ51520.1"/>
    <property type="molecule type" value="Genomic_DNA"/>
</dbReference>
<name>A0A1L9SWE4_9EURO</name>
<evidence type="ECO:0008006" key="4">
    <source>
        <dbReference type="Google" id="ProtNLM"/>
    </source>
</evidence>
<gene>
    <name evidence="2" type="ORF">ASPZODRAFT_148787</name>
</gene>
<feature type="compositionally biased region" description="Low complexity" evidence="1">
    <location>
        <begin position="223"/>
        <end position="236"/>
    </location>
</feature>
<dbReference type="VEuPathDB" id="FungiDB:ASPZODRAFT_148787"/>
<feature type="region of interest" description="Disordered" evidence="1">
    <location>
        <begin position="102"/>
        <end position="237"/>
    </location>
</feature>
<dbReference type="AlphaFoldDB" id="A0A1L9SWE4"/>
<dbReference type="Proteomes" id="UP000184188">
    <property type="component" value="Unassembled WGS sequence"/>
</dbReference>
<dbReference type="Pfam" id="PF08578">
    <property type="entry name" value="DUF1765"/>
    <property type="match status" value="1"/>
</dbReference>
<evidence type="ECO:0000313" key="2">
    <source>
        <dbReference type="EMBL" id="OJJ51520.1"/>
    </source>
</evidence>
<sequence>MSAAPSIMTAVAALPLEADSSALSRAASYNNLPDLPATEPGSPGLRRTFSDQTFPSNPEAPSPSKETVAAGKDILRRTSLRAKNKTATVAVSHFTLSSAEDVSTMASGSSPDQPANAIPETRAPEPVARPTKARSMSGRLAHLARKPWISSSSSRSPSPSAKITKRRPFSGDDQSPTRLQTQFLENPVEPADGTDESPTPARKRTILYKRPRRPTLAVIAQESNPSTPNSPTTSNNLRTKNSLERFTASLNVSTPVLPPMPKAAAATAAAFAGGIDPVRKKDELWGVFRGLEADYQKFQTKSSALKANVIRSSLLPFLSRHQLHTSCKSLRPEDLDRRVNILNKWWTGLLEMLNGKNNQSISGTDRPVYLEAVVGIMTRPEWRIPFPAAQSATQSNGSMSNPLDHTSTSVSETSEGSSGSEFLIESIHHNIRNLFVQNLLSQMAFVVERMSMRHAPASLVAFCGKACAYAFFFCPGVADILVRLWNTPADIFRRILSESEVHKSINARSFAQELAFNFPPALRTLSFHSHASLVRYLRRKPDVPLNASQIPWQSPWVSRWSGRDTDLFFVFVKYIHILFADAIPPSTEKSHRILAPGLLPVHSQLLVVLEDTLYKQSAASPSAAASAENSSHSVAAITFDDFIEGADASVSALPLGTANSHRSMAENRLVILLRDFLSESSVEPNRARLFYAESFCSVMKAGARKTSLFDHNACFLLCDFIEEVIPILTRYAQSIESELFDWKFWLVVCRQMMQSHNSLTEIRVFSFLFGIWNTWVATEERKGDVCLGVLLDEPFFYHYFNHWSPMVRAYFHRLLCWRVARFNGEPTPLDTTIYETLSNRLQCTWAYYLAFQSKAGTEMTAPLSSAPCTPAPGRRIIIIRCDNHLPPNNLFVSFDRVVPPGSTGQPLAAKINSTADLPSSESQPSSQKRRWGLLKSMFGAAKSGESAVDEPETKTLDQTVTSDRCSDGHARSHNGSLEHLRPKTPHQPFSFRFSLEWMDRPQWPSKNKRLYTPSLPVAAQLHVQLRSRPRSSETSTEKCIKKPTENVENEASKNGDDDKVTATEVSATPPPTDSSVSLPELAVPFPTNPLVASKYAGRALAEWAQIVAECDCFFARRRDEGVPSDRMVETPILGVESFRK</sequence>
<dbReference type="GeneID" id="34611882"/>
<organism evidence="2 3">
    <name type="scientific">Penicilliopsis zonata CBS 506.65</name>
    <dbReference type="NCBI Taxonomy" id="1073090"/>
    <lineage>
        <taxon>Eukaryota</taxon>
        <taxon>Fungi</taxon>
        <taxon>Dikarya</taxon>
        <taxon>Ascomycota</taxon>
        <taxon>Pezizomycotina</taxon>
        <taxon>Eurotiomycetes</taxon>
        <taxon>Eurotiomycetidae</taxon>
        <taxon>Eurotiales</taxon>
        <taxon>Aspergillaceae</taxon>
        <taxon>Penicilliopsis</taxon>
    </lineage>
</organism>
<feature type="region of interest" description="Disordered" evidence="1">
    <location>
        <begin position="30"/>
        <end position="68"/>
    </location>
</feature>
<dbReference type="PANTHER" id="PTHR37988:SF1">
    <property type="entry name" value="UPF0592 MEMBRANE PROTEIN C7D4.03C"/>
    <property type="match status" value="1"/>
</dbReference>
<proteinExistence type="predicted"/>
<feature type="compositionally biased region" description="Polar residues" evidence="1">
    <location>
        <begin position="102"/>
        <end position="113"/>
    </location>
</feature>
<feature type="region of interest" description="Disordered" evidence="1">
    <location>
        <begin position="391"/>
        <end position="414"/>
    </location>
</feature>
<dbReference type="RefSeq" id="XP_022586030.1">
    <property type="nucleotide sequence ID" value="XM_022725417.1"/>
</dbReference>
<dbReference type="InterPro" id="IPR013887">
    <property type="entry name" value="UPF0592"/>
</dbReference>
<feature type="compositionally biased region" description="Polar residues" evidence="1">
    <location>
        <begin position="391"/>
        <end position="405"/>
    </location>
</feature>
<keyword evidence="3" id="KW-1185">Reference proteome</keyword>
<feature type="compositionally biased region" description="Basic and acidic residues" evidence="1">
    <location>
        <begin position="964"/>
        <end position="981"/>
    </location>
</feature>
<protein>
    <recommendedName>
        <fullName evidence="4">DUF1765-domain-containing protein</fullName>
    </recommendedName>
</protein>
<feature type="compositionally biased region" description="Basic and acidic residues" evidence="1">
    <location>
        <begin position="1035"/>
        <end position="1061"/>
    </location>
</feature>
<evidence type="ECO:0000313" key="3">
    <source>
        <dbReference type="Proteomes" id="UP000184188"/>
    </source>
</evidence>
<feature type="compositionally biased region" description="Low complexity" evidence="1">
    <location>
        <begin position="150"/>
        <end position="160"/>
    </location>
</feature>
<dbReference type="PANTHER" id="PTHR37988">
    <property type="entry name" value="UPF0592 MEMBRANE PROTEIN C7D4.03C"/>
    <property type="match status" value="1"/>
</dbReference>
<feature type="compositionally biased region" description="Polar residues" evidence="1">
    <location>
        <begin position="172"/>
        <end position="184"/>
    </location>
</feature>